<protein>
    <submittedName>
        <fullName evidence="4">Uncharacterized protein</fullName>
    </submittedName>
</protein>
<comment type="caution">
    <text evidence="4">The sequence shown here is derived from an EMBL/GenBank/DDBJ whole genome shotgun (WGS) entry which is preliminary data.</text>
</comment>
<gene>
    <name evidence="4" type="ORF">BGZ70_007303</name>
</gene>
<dbReference type="PANTHER" id="PTHR44229:SF4">
    <property type="entry name" value="15-HYDROXYPROSTAGLANDIN DEHYDROGENASE [NAD(+)]"/>
    <property type="match status" value="1"/>
</dbReference>
<sequence length="276" mass="29846">MHVQGKVAIITGAASGFGKALAKRLVNKGAKVLLADIDVNGGEKLAAELNGSGSKSKKVAHFVRCDVTSIQDLSSLFPEALKHFHRFDIMINNSGIMEKTHLFADDHRYWHKVLAVDLVAVIEGTRLAIDAFKVEKRAGRLEQGGAIVNTASIVGLYPFPQAPVYTAAKFGVVGFTRCFKRELHEKSTSYLAESGRGHNDGTHSAYEAVHEMGIRVNAVGPTWADTGLITDIREMATGMMPLVSVDLVVDAFMLLIEDDSLSGDVATIRPEKGSRD</sequence>
<evidence type="ECO:0000256" key="2">
    <source>
        <dbReference type="ARBA" id="ARBA00023002"/>
    </source>
</evidence>
<dbReference type="PANTHER" id="PTHR44229">
    <property type="entry name" value="15-HYDROXYPROSTAGLANDIN DEHYDROGENASE [NAD(+)]"/>
    <property type="match status" value="1"/>
</dbReference>
<accession>A0A9P6J6W0</accession>
<evidence type="ECO:0000313" key="4">
    <source>
        <dbReference type="EMBL" id="KAF9963611.1"/>
    </source>
</evidence>
<keyword evidence="5" id="KW-1185">Reference proteome</keyword>
<dbReference type="InterPro" id="IPR036291">
    <property type="entry name" value="NAD(P)-bd_dom_sf"/>
</dbReference>
<dbReference type="SUPFAM" id="SSF51735">
    <property type="entry name" value="NAD(P)-binding Rossmann-fold domains"/>
    <property type="match status" value="1"/>
</dbReference>
<dbReference type="PRINTS" id="PR00080">
    <property type="entry name" value="SDRFAMILY"/>
</dbReference>
<dbReference type="GO" id="GO:0016616">
    <property type="term" value="F:oxidoreductase activity, acting on the CH-OH group of donors, NAD or NADP as acceptor"/>
    <property type="evidence" value="ECO:0007669"/>
    <property type="project" value="TreeGrafter"/>
</dbReference>
<name>A0A9P6J6W0_MORAP</name>
<evidence type="ECO:0000313" key="5">
    <source>
        <dbReference type="Proteomes" id="UP000738359"/>
    </source>
</evidence>
<dbReference type="AlphaFoldDB" id="A0A9P6J6W0"/>
<keyword evidence="2" id="KW-0560">Oxidoreductase</keyword>
<evidence type="ECO:0000256" key="3">
    <source>
        <dbReference type="RuleBase" id="RU000363"/>
    </source>
</evidence>
<dbReference type="OrthoDB" id="5840532at2759"/>
<dbReference type="InterPro" id="IPR002347">
    <property type="entry name" value="SDR_fam"/>
</dbReference>
<dbReference type="PRINTS" id="PR00081">
    <property type="entry name" value="GDHRDH"/>
</dbReference>
<evidence type="ECO:0000256" key="1">
    <source>
        <dbReference type="ARBA" id="ARBA00006484"/>
    </source>
</evidence>
<dbReference type="GO" id="GO:0005737">
    <property type="term" value="C:cytoplasm"/>
    <property type="evidence" value="ECO:0007669"/>
    <property type="project" value="TreeGrafter"/>
</dbReference>
<comment type="similarity">
    <text evidence="1 3">Belongs to the short-chain dehydrogenases/reductases (SDR) family.</text>
</comment>
<dbReference type="Gene3D" id="3.40.50.720">
    <property type="entry name" value="NAD(P)-binding Rossmann-like Domain"/>
    <property type="match status" value="1"/>
</dbReference>
<organism evidence="4 5">
    <name type="scientific">Mortierella alpina</name>
    <name type="common">Oleaginous fungus</name>
    <name type="synonym">Mortierella renispora</name>
    <dbReference type="NCBI Taxonomy" id="64518"/>
    <lineage>
        <taxon>Eukaryota</taxon>
        <taxon>Fungi</taxon>
        <taxon>Fungi incertae sedis</taxon>
        <taxon>Mucoromycota</taxon>
        <taxon>Mortierellomycotina</taxon>
        <taxon>Mortierellomycetes</taxon>
        <taxon>Mortierellales</taxon>
        <taxon>Mortierellaceae</taxon>
        <taxon>Mortierella</taxon>
    </lineage>
</organism>
<dbReference type="Proteomes" id="UP000738359">
    <property type="component" value="Unassembled WGS sequence"/>
</dbReference>
<proteinExistence type="inferred from homology"/>
<dbReference type="Pfam" id="PF00106">
    <property type="entry name" value="adh_short"/>
    <property type="match status" value="1"/>
</dbReference>
<reference evidence="4" key="1">
    <citation type="journal article" date="2020" name="Fungal Divers.">
        <title>Resolving the Mortierellaceae phylogeny through synthesis of multi-gene phylogenetics and phylogenomics.</title>
        <authorList>
            <person name="Vandepol N."/>
            <person name="Liber J."/>
            <person name="Desiro A."/>
            <person name="Na H."/>
            <person name="Kennedy M."/>
            <person name="Barry K."/>
            <person name="Grigoriev I.V."/>
            <person name="Miller A.N."/>
            <person name="O'Donnell K."/>
            <person name="Stajich J.E."/>
            <person name="Bonito G."/>
        </authorList>
    </citation>
    <scope>NUCLEOTIDE SEQUENCE</scope>
    <source>
        <strain evidence="4">CK1249</strain>
    </source>
</reference>
<dbReference type="EMBL" id="JAAAHY010000452">
    <property type="protein sequence ID" value="KAF9963611.1"/>
    <property type="molecule type" value="Genomic_DNA"/>
</dbReference>